<evidence type="ECO:0000313" key="1">
    <source>
        <dbReference type="EMBL" id="GBM46578.1"/>
    </source>
</evidence>
<accession>A0A4Y2G1Q3</accession>
<proteinExistence type="predicted"/>
<name>A0A4Y2G1Q3_ARAVE</name>
<dbReference type="AlphaFoldDB" id="A0A4Y2G1Q3"/>
<dbReference type="EMBL" id="BGPR01001142">
    <property type="protein sequence ID" value="GBM46578.1"/>
    <property type="molecule type" value="Genomic_DNA"/>
</dbReference>
<gene>
    <name evidence="1" type="ORF">AVEN_271525_1</name>
</gene>
<organism evidence="1 2">
    <name type="scientific">Araneus ventricosus</name>
    <name type="common">Orbweaver spider</name>
    <name type="synonym">Epeira ventricosa</name>
    <dbReference type="NCBI Taxonomy" id="182803"/>
    <lineage>
        <taxon>Eukaryota</taxon>
        <taxon>Metazoa</taxon>
        <taxon>Ecdysozoa</taxon>
        <taxon>Arthropoda</taxon>
        <taxon>Chelicerata</taxon>
        <taxon>Arachnida</taxon>
        <taxon>Araneae</taxon>
        <taxon>Araneomorphae</taxon>
        <taxon>Entelegynae</taxon>
        <taxon>Araneoidea</taxon>
        <taxon>Araneidae</taxon>
        <taxon>Araneus</taxon>
    </lineage>
</organism>
<comment type="caution">
    <text evidence="1">The sequence shown here is derived from an EMBL/GenBank/DDBJ whole genome shotgun (WGS) entry which is preliminary data.</text>
</comment>
<reference evidence="1 2" key="1">
    <citation type="journal article" date="2019" name="Sci. Rep.">
        <title>Orb-weaving spider Araneus ventricosus genome elucidates the spidroin gene catalogue.</title>
        <authorList>
            <person name="Kono N."/>
            <person name="Nakamura H."/>
            <person name="Ohtoshi R."/>
            <person name="Moran D.A.P."/>
            <person name="Shinohara A."/>
            <person name="Yoshida Y."/>
            <person name="Fujiwara M."/>
            <person name="Mori M."/>
            <person name="Tomita M."/>
            <person name="Arakawa K."/>
        </authorList>
    </citation>
    <scope>NUCLEOTIDE SEQUENCE [LARGE SCALE GENOMIC DNA]</scope>
</reference>
<dbReference type="Proteomes" id="UP000499080">
    <property type="component" value="Unassembled WGS sequence"/>
</dbReference>
<protein>
    <submittedName>
        <fullName evidence="1">Uncharacterized protein</fullName>
    </submittedName>
</protein>
<evidence type="ECO:0000313" key="2">
    <source>
        <dbReference type="Proteomes" id="UP000499080"/>
    </source>
</evidence>
<sequence>MKDFSCVGLEEEVQYRGHLDLQTFGLLFMGICEKHCLPISNFLPLMNSKVQITAATQTVDSAMLYRTWLEISYRLDVLLASNGAHIEIVAKNIVKNFDIFFTECKKP</sequence>
<keyword evidence="2" id="KW-1185">Reference proteome</keyword>